<proteinExistence type="predicted"/>
<reference evidence="1" key="1">
    <citation type="submission" date="2023-04" db="EMBL/GenBank/DDBJ databases">
        <authorList>
            <consortium name="ELIXIR-Norway"/>
        </authorList>
    </citation>
    <scope>NUCLEOTIDE SEQUENCE [LARGE SCALE GENOMIC DNA]</scope>
</reference>
<sequence>MPQKASRACQTAVPFQYKSTSDIKINTHPDTPANPLSLPFVTPAKAGGMLPARTPGPVVKHLPANAGDMGSIPDLGRSRMLWGNQACVPQLLKPAPRVHALQRESSQ</sequence>
<organism evidence="1 2">
    <name type="scientific">Rangifer tarandus platyrhynchus</name>
    <name type="common">Svalbard reindeer</name>
    <dbReference type="NCBI Taxonomy" id="3082113"/>
    <lineage>
        <taxon>Eukaryota</taxon>
        <taxon>Metazoa</taxon>
        <taxon>Chordata</taxon>
        <taxon>Craniata</taxon>
        <taxon>Vertebrata</taxon>
        <taxon>Euteleostomi</taxon>
        <taxon>Mammalia</taxon>
        <taxon>Eutheria</taxon>
        <taxon>Laurasiatheria</taxon>
        <taxon>Artiodactyla</taxon>
        <taxon>Ruminantia</taxon>
        <taxon>Pecora</taxon>
        <taxon>Cervidae</taxon>
        <taxon>Odocoileinae</taxon>
        <taxon>Rangifer</taxon>
    </lineage>
</organism>
<dbReference type="EMBL" id="OX459949">
    <property type="protein sequence ID" value="CAI9155811.1"/>
    <property type="molecule type" value="Genomic_DNA"/>
</dbReference>
<dbReference type="Proteomes" id="UP001176941">
    <property type="component" value="Chromosome 13"/>
</dbReference>
<protein>
    <submittedName>
        <fullName evidence="1">Uncharacterized protein</fullName>
    </submittedName>
</protein>
<keyword evidence="2" id="KW-1185">Reference proteome</keyword>
<name>A0ABN8Y5U6_RANTA</name>
<evidence type="ECO:0000313" key="2">
    <source>
        <dbReference type="Proteomes" id="UP001176941"/>
    </source>
</evidence>
<accession>A0ABN8Y5U6</accession>
<gene>
    <name evidence="1" type="ORF">MRATA1EN1_LOCUS4773</name>
</gene>
<evidence type="ECO:0000313" key="1">
    <source>
        <dbReference type="EMBL" id="CAI9155811.1"/>
    </source>
</evidence>